<dbReference type="InterPro" id="IPR036890">
    <property type="entry name" value="HATPase_C_sf"/>
</dbReference>
<dbReference type="PANTHER" id="PTHR34220">
    <property type="entry name" value="SENSOR HISTIDINE KINASE YPDA"/>
    <property type="match status" value="1"/>
</dbReference>
<dbReference type="SUPFAM" id="SSF55874">
    <property type="entry name" value="ATPase domain of HSP90 chaperone/DNA topoisomerase II/histidine kinase"/>
    <property type="match status" value="1"/>
</dbReference>
<keyword evidence="6" id="KW-0418">Kinase</keyword>
<dbReference type="Gene3D" id="3.30.565.10">
    <property type="entry name" value="Histidine kinase-like ATPase, C-terminal domain"/>
    <property type="match status" value="1"/>
</dbReference>
<organism evidence="6 7">
    <name type="scientific">Bariatricus massiliensis</name>
    <dbReference type="NCBI Taxonomy" id="1745713"/>
    <lineage>
        <taxon>Bacteria</taxon>
        <taxon>Bacillati</taxon>
        <taxon>Bacillota</taxon>
        <taxon>Clostridia</taxon>
        <taxon>Lachnospirales</taxon>
        <taxon>Lachnospiraceae</taxon>
        <taxon>Bariatricus</taxon>
    </lineage>
</organism>
<accession>A0ABS8DGV7</accession>
<dbReference type="Proteomes" id="UP001299546">
    <property type="component" value="Unassembled WGS sequence"/>
</dbReference>
<dbReference type="EC" id="2.7.13.3" evidence="2"/>
<keyword evidence="7" id="KW-1185">Reference proteome</keyword>
<feature type="transmembrane region" description="Helical" evidence="4">
    <location>
        <begin position="33"/>
        <end position="54"/>
    </location>
</feature>
<dbReference type="Pfam" id="PF06580">
    <property type="entry name" value="His_kinase"/>
    <property type="match status" value="1"/>
</dbReference>
<feature type="transmembrane region" description="Helical" evidence="4">
    <location>
        <begin position="7"/>
        <end position="27"/>
    </location>
</feature>
<evidence type="ECO:0000313" key="6">
    <source>
        <dbReference type="EMBL" id="MCB7387347.1"/>
    </source>
</evidence>
<dbReference type="RefSeq" id="WP_066737777.1">
    <property type="nucleotide sequence ID" value="NZ_JAJCIQ010000005.1"/>
</dbReference>
<sequence>MDLTKRIKKYLVIQCVFVVLLLLLLMWGGTPGVLIGVCIIGESVFIVSVMWNIMKPLRELDATLEACIRENGSDERLAGASAEIPYIKKIKLLMNKHAEERTRKNSAEFFDKEAELTALQSQINPHFLYNTLESVRGQALIDGNTEIAKMMEALSAFFRYSISRKGSLVTLRDELNNIENYMMIQRYRFNNRFSMEIFIDEEDEVAYEFRIPKLIIQPVVENAIFHGLEEKLEGGKVTIEIIVTEKNLIITVSDNGKGMDGRTLAELNECIHSGMVARVKDGKSQTNTGIGLPNIHKRIQLLFGEEYGLSVYSTPNQGTDVEITVPASSERKVE</sequence>
<dbReference type="InterPro" id="IPR003594">
    <property type="entry name" value="HATPase_dom"/>
</dbReference>
<dbReference type="Pfam" id="PF02518">
    <property type="entry name" value="HATPase_c"/>
    <property type="match status" value="1"/>
</dbReference>
<evidence type="ECO:0000313" key="7">
    <source>
        <dbReference type="Proteomes" id="UP001299546"/>
    </source>
</evidence>
<reference evidence="6 7" key="1">
    <citation type="submission" date="2021-10" db="EMBL/GenBank/DDBJ databases">
        <title>Collection of gut derived symbiotic bacterial strains cultured from healthy donors.</title>
        <authorList>
            <person name="Lin H."/>
            <person name="Littmann E."/>
            <person name="Kohout C."/>
            <person name="Pamer E.G."/>
        </authorList>
    </citation>
    <scope>NUCLEOTIDE SEQUENCE [LARGE SCALE GENOMIC DNA]</scope>
    <source>
        <strain evidence="6 7">DFI.1.165</strain>
    </source>
</reference>
<dbReference type="SMART" id="SM00387">
    <property type="entry name" value="HATPase_c"/>
    <property type="match status" value="1"/>
</dbReference>
<dbReference type="InterPro" id="IPR010559">
    <property type="entry name" value="Sig_transdc_His_kin_internal"/>
</dbReference>
<gene>
    <name evidence="6" type="ORF">LIZ65_08600</name>
</gene>
<proteinExistence type="predicted"/>
<keyword evidence="4" id="KW-1133">Transmembrane helix</keyword>
<evidence type="ECO:0000256" key="3">
    <source>
        <dbReference type="ARBA" id="ARBA00023012"/>
    </source>
</evidence>
<dbReference type="InterPro" id="IPR050640">
    <property type="entry name" value="Bact_2-comp_sensor_kinase"/>
</dbReference>
<keyword evidence="4" id="KW-0812">Transmembrane</keyword>
<evidence type="ECO:0000256" key="4">
    <source>
        <dbReference type="SAM" id="Phobius"/>
    </source>
</evidence>
<comment type="caution">
    <text evidence="6">The sequence shown here is derived from an EMBL/GenBank/DDBJ whole genome shotgun (WGS) entry which is preliminary data.</text>
</comment>
<dbReference type="InterPro" id="IPR004358">
    <property type="entry name" value="Sig_transdc_His_kin-like_C"/>
</dbReference>
<dbReference type="PANTHER" id="PTHR34220:SF7">
    <property type="entry name" value="SENSOR HISTIDINE KINASE YPDA"/>
    <property type="match status" value="1"/>
</dbReference>
<protein>
    <recommendedName>
        <fullName evidence="2">histidine kinase</fullName>
        <ecNumber evidence="2">2.7.13.3</ecNumber>
    </recommendedName>
</protein>
<dbReference type="PRINTS" id="PR00344">
    <property type="entry name" value="BCTRLSENSOR"/>
</dbReference>
<evidence type="ECO:0000256" key="2">
    <source>
        <dbReference type="ARBA" id="ARBA00012438"/>
    </source>
</evidence>
<name>A0ABS8DGV7_9FIRM</name>
<dbReference type="EMBL" id="JAJCIS010000004">
    <property type="protein sequence ID" value="MCB7387347.1"/>
    <property type="molecule type" value="Genomic_DNA"/>
</dbReference>
<keyword evidence="4" id="KW-0472">Membrane</keyword>
<evidence type="ECO:0000256" key="1">
    <source>
        <dbReference type="ARBA" id="ARBA00000085"/>
    </source>
</evidence>
<comment type="catalytic activity">
    <reaction evidence="1">
        <text>ATP + protein L-histidine = ADP + protein N-phospho-L-histidine.</text>
        <dbReference type="EC" id="2.7.13.3"/>
    </reaction>
</comment>
<keyword evidence="3" id="KW-0902">Two-component regulatory system</keyword>
<keyword evidence="6" id="KW-0808">Transferase</keyword>
<dbReference type="GO" id="GO:0016301">
    <property type="term" value="F:kinase activity"/>
    <property type="evidence" value="ECO:0007669"/>
    <property type="project" value="UniProtKB-KW"/>
</dbReference>
<feature type="domain" description="Histidine kinase/HSP90-like ATPase" evidence="5">
    <location>
        <begin position="211"/>
        <end position="329"/>
    </location>
</feature>
<evidence type="ECO:0000259" key="5">
    <source>
        <dbReference type="SMART" id="SM00387"/>
    </source>
</evidence>